<dbReference type="AlphaFoldDB" id="A0A7W8A6V2"/>
<organism evidence="1 2">
    <name type="scientific">Nonomuraea endophytica</name>
    <dbReference type="NCBI Taxonomy" id="714136"/>
    <lineage>
        <taxon>Bacteria</taxon>
        <taxon>Bacillati</taxon>
        <taxon>Actinomycetota</taxon>
        <taxon>Actinomycetes</taxon>
        <taxon>Streptosporangiales</taxon>
        <taxon>Streptosporangiaceae</taxon>
        <taxon>Nonomuraea</taxon>
    </lineage>
</organism>
<dbReference type="Pfam" id="PF13374">
    <property type="entry name" value="TPR_10"/>
    <property type="match status" value="2"/>
</dbReference>
<dbReference type="SUPFAM" id="SSF48452">
    <property type="entry name" value="TPR-like"/>
    <property type="match status" value="2"/>
</dbReference>
<dbReference type="InterPro" id="IPR011990">
    <property type="entry name" value="TPR-like_helical_dom_sf"/>
</dbReference>
<proteinExistence type="predicted"/>
<dbReference type="InterPro" id="IPR027417">
    <property type="entry name" value="P-loop_NTPase"/>
</dbReference>
<dbReference type="Pfam" id="PF13424">
    <property type="entry name" value="TPR_12"/>
    <property type="match status" value="2"/>
</dbReference>
<gene>
    <name evidence="1" type="ORF">HNR40_006096</name>
</gene>
<keyword evidence="2" id="KW-1185">Reference proteome</keyword>
<evidence type="ECO:0000313" key="2">
    <source>
        <dbReference type="Proteomes" id="UP000568380"/>
    </source>
</evidence>
<comment type="caution">
    <text evidence="1">The sequence shown here is derived from an EMBL/GenBank/DDBJ whole genome shotgun (WGS) entry which is preliminary data.</text>
</comment>
<name>A0A7W8A6V2_9ACTN</name>
<dbReference type="Gene3D" id="3.40.50.300">
    <property type="entry name" value="P-loop containing nucleotide triphosphate hydrolases"/>
    <property type="match status" value="1"/>
</dbReference>
<reference evidence="1 2" key="1">
    <citation type="submission" date="2020-08" db="EMBL/GenBank/DDBJ databases">
        <title>Genomic Encyclopedia of Type Strains, Phase IV (KMG-IV): sequencing the most valuable type-strain genomes for metagenomic binning, comparative biology and taxonomic classification.</title>
        <authorList>
            <person name="Goeker M."/>
        </authorList>
    </citation>
    <scope>NUCLEOTIDE SEQUENCE [LARGE SCALE GENOMIC DNA]</scope>
    <source>
        <strain evidence="1 2">DSM 45385</strain>
    </source>
</reference>
<accession>A0A7W8A6V2</accession>
<dbReference type="Proteomes" id="UP000568380">
    <property type="component" value="Unassembled WGS sequence"/>
</dbReference>
<dbReference type="InterPro" id="IPR053137">
    <property type="entry name" value="NLR-like"/>
</dbReference>
<protein>
    <submittedName>
        <fullName evidence="1">Tetratricopeptide (TPR) repeat protein</fullName>
    </submittedName>
</protein>
<evidence type="ECO:0000313" key="1">
    <source>
        <dbReference type="EMBL" id="MBB5080609.1"/>
    </source>
</evidence>
<dbReference type="Gene3D" id="1.25.40.10">
    <property type="entry name" value="Tetratricopeptide repeat domain"/>
    <property type="match status" value="2"/>
</dbReference>
<dbReference type="NCBIfam" id="NF040586">
    <property type="entry name" value="FxSxx_TPR"/>
    <property type="match status" value="1"/>
</dbReference>
<dbReference type="SUPFAM" id="SSF52540">
    <property type="entry name" value="P-loop containing nucleoside triphosphate hydrolases"/>
    <property type="match status" value="1"/>
</dbReference>
<sequence length="816" mass="88736">MWNRLAAEYNAGAVADGARTADAEPPLREARELADRLGEELVRERRRLSEHGTRLEEIVPILHQAVTVLAESGQHELAEQISTGVVELCRGAACDKSPACLSLRHERAMILAQRGVPSAPSLLGELLADCRETLGDADPLTATVEVALARYATGAPPATGVLPTVWNVEPRNPEFTGRQEVIAELGRRFRTGGLAKVQVLRGWGGVGKTQIAIEYAHQFAADYSVVWWIDAEDPMLIGKQLAELAVQLRLAIPDVDSGSAVALLKAHLRQHSGWLLLIDNAEDPGLVRRWLPGGPGHVVITSRVGGWEHLAVTVPVNVMERAESVQLIRSHGPDLRGSEAAALAAELGDLPLALVQAGTFLAETATAPGDYLGLLRSRPKEVLSEGAAGEYPHSLAAAVGLTIERLARHEPVGLALARICSFLAPDTIPVEWLVGAHPAAAGKGPLDGLTAAEDDALALRRGVGSLSRFGLAVSARGGLRLHRLTQSIIRDHLPPAEQEIVLEHARALLAQYWPDDPEDPAGWPAWSRMVPHLFAVAPDSSGDRDLREMACEAGWYLIERGEAQASARFSAQLYEQWQKTLGPQHAHTLAAARDLARALREQGEYAQAARLYERAAAEAEAGLGADDPLTLRIKHGSAINLHLLGRDREAYALQKDAFERYARVLGPTHPHTLHSANHLAVALHALGRFEEACDLHEETYTRYRDVLGDDHPDTLRSANNLAVDLRTLGDHGRAHTLQIEALSRRRRTLGEDHPHTLQSATSLAETLHTMGRSEEAFRLQKETRDRSIKVLGAHHPDSLHASRNLTNIQESLRHSS</sequence>
<dbReference type="PANTHER" id="PTHR46082">
    <property type="entry name" value="ATP/GTP-BINDING PROTEIN-RELATED"/>
    <property type="match status" value="1"/>
</dbReference>
<dbReference type="PANTHER" id="PTHR46082:SF6">
    <property type="entry name" value="AAA+ ATPASE DOMAIN-CONTAINING PROTEIN-RELATED"/>
    <property type="match status" value="1"/>
</dbReference>
<dbReference type="EMBL" id="JACHIN010000008">
    <property type="protein sequence ID" value="MBB5080609.1"/>
    <property type="molecule type" value="Genomic_DNA"/>
</dbReference>